<sequence length="153" mass="17648">MHYNFAIKWLKAFRSSSEEVCALYADDFIFEDPMLDQHNVNTKPDLLRLFSLYANKDRENGLGVHNFRVRGYEGDRDCGLISWEWSPEDCANFIGIDVAGKPFLTMGHTWHEYDADGKITRESSWWDAACILRQTHEIKPDRLTTGTKQAVTA</sequence>
<name>A0AAU7B0Z8_9ACTN</name>
<evidence type="ECO:0008006" key="2">
    <source>
        <dbReference type="Google" id="ProtNLM"/>
    </source>
</evidence>
<organism evidence="1">
    <name type="scientific">Paraconexibacter sp. AEG42_29</name>
    <dbReference type="NCBI Taxonomy" id="2997339"/>
    <lineage>
        <taxon>Bacteria</taxon>
        <taxon>Bacillati</taxon>
        <taxon>Actinomycetota</taxon>
        <taxon>Thermoleophilia</taxon>
        <taxon>Solirubrobacterales</taxon>
        <taxon>Paraconexibacteraceae</taxon>
        <taxon>Paraconexibacter</taxon>
    </lineage>
</organism>
<gene>
    <name evidence="1" type="ORF">DSM112329_04548</name>
</gene>
<evidence type="ECO:0000313" key="1">
    <source>
        <dbReference type="EMBL" id="XAY07660.1"/>
    </source>
</evidence>
<protein>
    <recommendedName>
        <fullName evidence="2">SnoaL-like domain-containing protein</fullName>
    </recommendedName>
</protein>
<dbReference type="AlphaFoldDB" id="A0AAU7B0Z8"/>
<dbReference type="Gene3D" id="3.10.450.50">
    <property type="match status" value="1"/>
</dbReference>
<dbReference type="RefSeq" id="WP_354698850.1">
    <property type="nucleotide sequence ID" value="NZ_CP114014.1"/>
</dbReference>
<proteinExistence type="predicted"/>
<dbReference type="KEGG" id="parq:DSM112329_04548"/>
<dbReference type="EMBL" id="CP114014">
    <property type="protein sequence ID" value="XAY07660.1"/>
    <property type="molecule type" value="Genomic_DNA"/>
</dbReference>
<accession>A0AAU7B0Z8</accession>
<dbReference type="InterPro" id="IPR032710">
    <property type="entry name" value="NTF2-like_dom_sf"/>
</dbReference>
<reference evidence="1" key="1">
    <citation type="submission" date="2022-12" db="EMBL/GenBank/DDBJ databases">
        <title>Paraconexibacter alkalitolerans sp. nov. and Baekduia alba sp. nov., isolated from soil and emended description of the genera Paraconexibacter (Chun et al., 2020) and Baekduia (An et al., 2020).</title>
        <authorList>
            <person name="Vieira S."/>
            <person name="Huber K.J."/>
            <person name="Geppert A."/>
            <person name="Wolf J."/>
            <person name="Neumann-Schaal M."/>
            <person name="Muesken M."/>
            <person name="Overmann J."/>
        </authorList>
    </citation>
    <scope>NUCLEOTIDE SEQUENCE</scope>
    <source>
        <strain evidence="1">AEG42_29</strain>
    </source>
</reference>
<dbReference type="SUPFAM" id="SSF54427">
    <property type="entry name" value="NTF2-like"/>
    <property type="match status" value="1"/>
</dbReference>